<evidence type="ECO:0000313" key="7">
    <source>
        <dbReference type="EMBL" id="KAH7025172.1"/>
    </source>
</evidence>
<evidence type="ECO:0000256" key="5">
    <source>
        <dbReference type="SAM" id="SignalP"/>
    </source>
</evidence>
<dbReference type="RefSeq" id="XP_046008720.1">
    <property type="nucleotide sequence ID" value="XM_046159401.1"/>
</dbReference>
<dbReference type="GO" id="GO:0016787">
    <property type="term" value="F:hydrolase activity"/>
    <property type="evidence" value="ECO:0007669"/>
    <property type="project" value="UniProtKB-KW"/>
</dbReference>
<dbReference type="PANTHER" id="PTHR46233">
    <property type="entry name" value="HYDROXYACYLGLUTATHIONE HYDROLASE GLOC"/>
    <property type="match status" value="1"/>
</dbReference>
<dbReference type="EMBL" id="JAGTJQ010000009">
    <property type="protein sequence ID" value="KAH7025172.1"/>
    <property type="molecule type" value="Genomic_DNA"/>
</dbReference>
<feature type="domain" description="Metallo-beta-lactamase" evidence="6">
    <location>
        <begin position="112"/>
        <end position="298"/>
    </location>
</feature>
<dbReference type="Gene3D" id="3.60.15.10">
    <property type="entry name" value="Ribonuclease Z/Hydroxyacylglutathione hydrolase-like"/>
    <property type="match status" value="1"/>
</dbReference>
<organism evidence="7 8">
    <name type="scientific">Microdochium trichocladiopsis</name>
    <dbReference type="NCBI Taxonomy" id="1682393"/>
    <lineage>
        <taxon>Eukaryota</taxon>
        <taxon>Fungi</taxon>
        <taxon>Dikarya</taxon>
        <taxon>Ascomycota</taxon>
        <taxon>Pezizomycotina</taxon>
        <taxon>Sordariomycetes</taxon>
        <taxon>Xylariomycetidae</taxon>
        <taxon>Xylariales</taxon>
        <taxon>Microdochiaceae</taxon>
        <taxon>Microdochium</taxon>
    </lineage>
</organism>
<dbReference type="InterPro" id="IPR001279">
    <property type="entry name" value="Metallo-B-lactamas"/>
</dbReference>
<keyword evidence="4" id="KW-0862">Zinc</keyword>
<name>A0A9P8XYL2_9PEZI</name>
<evidence type="ECO:0000313" key="8">
    <source>
        <dbReference type="Proteomes" id="UP000756346"/>
    </source>
</evidence>
<dbReference type="PANTHER" id="PTHR46233:SF3">
    <property type="entry name" value="HYDROXYACYLGLUTATHIONE HYDROLASE GLOC"/>
    <property type="match status" value="1"/>
</dbReference>
<dbReference type="OrthoDB" id="449487at2759"/>
<keyword evidence="8" id="KW-1185">Reference proteome</keyword>
<accession>A0A9P8XYL2</accession>
<dbReference type="AlphaFoldDB" id="A0A9P8XYL2"/>
<gene>
    <name evidence="7" type="ORF">B0I36DRAFT_367056</name>
</gene>
<dbReference type="PROSITE" id="PS51257">
    <property type="entry name" value="PROKAR_LIPOPROTEIN"/>
    <property type="match status" value="1"/>
</dbReference>
<keyword evidence="3" id="KW-0378">Hydrolase</keyword>
<comment type="cofactor">
    <cofactor evidence="1">
        <name>Zn(2+)</name>
        <dbReference type="ChEBI" id="CHEBI:29105"/>
    </cofactor>
</comment>
<dbReference type="GeneID" id="70188947"/>
<dbReference type="SMART" id="SM00849">
    <property type="entry name" value="Lactamase_B"/>
    <property type="match status" value="1"/>
</dbReference>
<feature type="chain" id="PRO_5040304925" evidence="5">
    <location>
        <begin position="18"/>
        <end position="360"/>
    </location>
</feature>
<feature type="signal peptide" evidence="5">
    <location>
        <begin position="1"/>
        <end position="17"/>
    </location>
</feature>
<evidence type="ECO:0000256" key="4">
    <source>
        <dbReference type="ARBA" id="ARBA00022833"/>
    </source>
</evidence>
<keyword evidence="2" id="KW-0479">Metal-binding</keyword>
<evidence type="ECO:0000256" key="1">
    <source>
        <dbReference type="ARBA" id="ARBA00001947"/>
    </source>
</evidence>
<dbReference type="InterPro" id="IPR051453">
    <property type="entry name" value="MBL_Glyoxalase_II"/>
</dbReference>
<dbReference type="Pfam" id="PF00753">
    <property type="entry name" value="Lactamase_B"/>
    <property type="match status" value="1"/>
</dbReference>
<dbReference type="InterPro" id="IPR036866">
    <property type="entry name" value="RibonucZ/Hydroxyglut_hydro"/>
</dbReference>
<evidence type="ECO:0000256" key="3">
    <source>
        <dbReference type="ARBA" id="ARBA00022801"/>
    </source>
</evidence>
<evidence type="ECO:0000256" key="2">
    <source>
        <dbReference type="ARBA" id="ARBA00022723"/>
    </source>
</evidence>
<proteinExistence type="predicted"/>
<evidence type="ECO:0000259" key="6">
    <source>
        <dbReference type="SMART" id="SM00849"/>
    </source>
</evidence>
<dbReference type="SUPFAM" id="SSF56281">
    <property type="entry name" value="Metallo-hydrolase/oxidoreductase"/>
    <property type="match status" value="1"/>
</dbReference>
<dbReference type="Proteomes" id="UP000756346">
    <property type="component" value="Unassembled WGS sequence"/>
</dbReference>
<reference evidence="7" key="1">
    <citation type="journal article" date="2021" name="Nat. Commun.">
        <title>Genetic determinants of endophytism in the Arabidopsis root mycobiome.</title>
        <authorList>
            <person name="Mesny F."/>
            <person name="Miyauchi S."/>
            <person name="Thiergart T."/>
            <person name="Pickel B."/>
            <person name="Atanasova L."/>
            <person name="Karlsson M."/>
            <person name="Huettel B."/>
            <person name="Barry K.W."/>
            <person name="Haridas S."/>
            <person name="Chen C."/>
            <person name="Bauer D."/>
            <person name="Andreopoulos W."/>
            <person name="Pangilinan J."/>
            <person name="LaButti K."/>
            <person name="Riley R."/>
            <person name="Lipzen A."/>
            <person name="Clum A."/>
            <person name="Drula E."/>
            <person name="Henrissat B."/>
            <person name="Kohler A."/>
            <person name="Grigoriev I.V."/>
            <person name="Martin F.M."/>
            <person name="Hacquard S."/>
        </authorList>
    </citation>
    <scope>NUCLEOTIDE SEQUENCE</scope>
    <source>
        <strain evidence="7">MPI-CAGE-CH-0230</strain>
    </source>
</reference>
<dbReference type="GO" id="GO:0046872">
    <property type="term" value="F:metal ion binding"/>
    <property type="evidence" value="ECO:0007669"/>
    <property type="project" value="UniProtKB-KW"/>
</dbReference>
<comment type="caution">
    <text evidence="7">The sequence shown here is derived from an EMBL/GenBank/DDBJ whole genome shotgun (WGS) entry which is preliminary data.</text>
</comment>
<keyword evidence="5" id="KW-0732">Signal</keyword>
<sequence length="360" mass="39216">MKTTLATALALATIVTACPEHDAAERPAARQGRQANLLADYLPYVEYPQAQTANVTKYVVAARKLAGDDLYAYFARDCIYQPRYVKLDDAAFQSALAPATEVFKNFYFVGQAAWSSSAYDTGDGLVIYDTLASSAEIESIVLPGLAKFGFTGHDIKYVLVSHEHFDHYGGARYLQQNFGAAVVASADCWKALEALSPTANPAPPVRDAKAITVTKDATEVKLGNVTTTIYLTPGHTNGTMSYLLPVTDLLTGDRLLAGMYGGSGASRTAWSLGVQAVSLERFANIARKNKASVLLSSHHSRDRSMYNIEEVALRTCDKQGHKCNLDNPWNVGVDTYYRWLMMESLCIRAQAARGGFILSQ</sequence>
<protein>
    <submittedName>
        <fullName evidence="7">Beta-lactamase-like protein</fullName>
    </submittedName>
</protein>